<keyword evidence="4" id="KW-1185">Reference proteome</keyword>
<organism evidence="3 4">
    <name type="scientific">Ustilago trichophora</name>
    <dbReference type="NCBI Taxonomy" id="86804"/>
    <lineage>
        <taxon>Eukaryota</taxon>
        <taxon>Fungi</taxon>
        <taxon>Dikarya</taxon>
        <taxon>Basidiomycota</taxon>
        <taxon>Ustilaginomycotina</taxon>
        <taxon>Ustilaginomycetes</taxon>
        <taxon>Ustilaginales</taxon>
        <taxon>Ustilaginaceae</taxon>
        <taxon>Ustilago</taxon>
    </lineage>
</organism>
<sequence>MLLVILASQSALQHHSSPLHRLSLPFAMKLLLLMRSSVITAAVALLMTSLIFTAAMRPGEASSSSGPSAGPSGSGTVRSRMDLDTYIGKLKARNIDKVHPSISGRHTGHLLPDVPFYGRIPVFTTDSRVEAVEQALVDYKRLVIVDLQRGTARDVVYYRGSILQEGELPPEQVQKFLFMYKFDGNLHVLMKHFQPGAPQGRYWPQRLPEQGPVDHLPHFDQVPILKSRQQDLPHMLGASRSGARKFWLRRPDGDYLIDPHAQPHHSGENIYKVPVIQIASEAQTQNINEVLQAYGNAEQQYGEGTASLRYGAPVPLSREYQRERIKPPRLHKYKRFTMIGGTRPELLLALQKDGRYRLYDTVDPHNGPYKVIVKNPRAPPGTPMDIGIELLTPAERQSESFLERMRLIQLPH</sequence>
<feature type="region of interest" description="Disordered" evidence="1">
    <location>
        <begin position="58"/>
        <end position="79"/>
    </location>
</feature>
<proteinExistence type="predicted"/>
<protein>
    <submittedName>
        <fullName evidence="3">Uncharacterized protein</fullName>
    </submittedName>
</protein>
<name>A0A5C3EBZ7_9BASI</name>
<keyword evidence="2" id="KW-0812">Transmembrane</keyword>
<dbReference type="AlphaFoldDB" id="A0A5C3EBZ7"/>
<keyword evidence="2" id="KW-0472">Membrane</keyword>
<keyword evidence="2" id="KW-1133">Transmembrane helix</keyword>
<reference evidence="3 4" key="1">
    <citation type="submission" date="2018-03" db="EMBL/GenBank/DDBJ databases">
        <authorList>
            <person name="Guldener U."/>
        </authorList>
    </citation>
    <scope>NUCLEOTIDE SEQUENCE [LARGE SCALE GENOMIC DNA]</scope>
    <source>
        <strain evidence="3 4">NBRC100155</strain>
    </source>
</reference>
<feature type="transmembrane region" description="Helical" evidence="2">
    <location>
        <begin position="37"/>
        <end position="56"/>
    </location>
</feature>
<evidence type="ECO:0000313" key="3">
    <source>
        <dbReference type="EMBL" id="SPO28142.1"/>
    </source>
</evidence>
<evidence type="ECO:0000313" key="4">
    <source>
        <dbReference type="Proteomes" id="UP000324022"/>
    </source>
</evidence>
<dbReference type="EMBL" id="OOIN01000021">
    <property type="protein sequence ID" value="SPO28142.1"/>
    <property type="molecule type" value="Genomic_DNA"/>
</dbReference>
<dbReference type="Proteomes" id="UP000324022">
    <property type="component" value="Unassembled WGS sequence"/>
</dbReference>
<evidence type="ECO:0000256" key="1">
    <source>
        <dbReference type="SAM" id="MobiDB-lite"/>
    </source>
</evidence>
<evidence type="ECO:0000256" key="2">
    <source>
        <dbReference type="SAM" id="Phobius"/>
    </source>
</evidence>
<accession>A0A5C3EBZ7</accession>
<feature type="compositionally biased region" description="Low complexity" evidence="1">
    <location>
        <begin position="61"/>
        <end position="75"/>
    </location>
</feature>
<dbReference type="OrthoDB" id="2543616at2759"/>
<gene>
    <name evidence="3" type="ORF">UTRI_04533_B</name>
</gene>